<proteinExistence type="predicted"/>
<organism evidence="3 4">
    <name type="scientific">Gnomoniopsis smithogilvyi</name>
    <dbReference type="NCBI Taxonomy" id="1191159"/>
    <lineage>
        <taxon>Eukaryota</taxon>
        <taxon>Fungi</taxon>
        <taxon>Dikarya</taxon>
        <taxon>Ascomycota</taxon>
        <taxon>Pezizomycotina</taxon>
        <taxon>Sordariomycetes</taxon>
        <taxon>Sordariomycetidae</taxon>
        <taxon>Diaporthales</taxon>
        <taxon>Gnomoniaceae</taxon>
        <taxon>Gnomoniopsis</taxon>
    </lineage>
</organism>
<keyword evidence="1" id="KW-0175">Coiled coil</keyword>
<dbReference type="Proteomes" id="UP001140453">
    <property type="component" value="Unassembled WGS sequence"/>
</dbReference>
<feature type="compositionally biased region" description="Low complexity" evidence="2">
    <location>
        <begin position="181"/>
        <end position="190"/>
    </location>
</feature>
<feature type="region of interest" description="Disordered" evidence="2">
    <location>
        <begin position="181"/>
        <end position="201"/>
    </location>
</feature>
<evidence type="ECO:0000313" key="3">
    <source>
        <dbReference type="EMBL" id="KAJ4385264.1"/>
    </source>
</evidence>
<dbReference type="AlphaFoldDB" id="A0A9W8YHM3"/>
<evidence type="ECO:0000256" key="2">
    <source>
        <dbReference type="SAM" id="MobiDB-lite"/>
    </source>
</evidence>
<gene>
    <name evidence="3" type="ORF">N0V93_010325</name>
</gene>
<accession>A0A9W8YHM3</accession>
<evidence type="ECO:0000313" key="4">
    <source>
        <dbReference type="Proteomes" id="UP001140453"/>
    </source>
</evidence>
<evidence type="ECO:0000256" key="1">
    <source>
        <dbReference type="SAM" id="Coils"/>
    </source>
</evidence>
<name>A0A9W8YHM3_9PEZI</name>
<feature type="region of interest" description="Disordered" evidence="2">
    <location>
        <begin position="123"/>
        <end position="149"/>
    </location>
</feature>
<comment type="caution">
    <text evidence="3">The sequence shown here is derived from an EMBL/GenBank/DDBJ whole genome shotgun (WGS) entry which is preliminary data.</text>
</comment>
<sequence length="409" mass="45657">MVVHVSAEAPQDHSGNLTKLTVREEKSALSFWRITHYWPWDLIPLEYHPEKWTAGMLCQLSSFANDRRKAGHDDRLHIEALRQILLGRIEQRVNFRYHGLWSLRVLQSKDIITARKALKLMSKRNRRPQGVHHSPETSDSSEDEEAESVGNCACINGEGEKESENEAVVQEVMDLIDLTGSTTGGTKSKGIPSPAPASNAVGTYLQPNCDRLGKRVRSLVDNRRQQQNDVIARLELAQADWDSVTARLEDALAKTGEPIVEGYHEQLKDAKSVLIAATWRAGAAEQTVNQLKGWFQPTNEGQEEFLRQVVRKVQAAVQAKEDAAANVQCLEKASEQAILTLKDQQQAATATLTRLKSEHNAIEKESEALRLFGAIVELGPNELYSRVQSTKLLEVLQEGSGQGDYQRGR</sequence>
<reference evidence="3" key="1">
    <citation type="submission" date="2022-10" db="EMBL/GenBank/DDBJ databases">
        <title>Tapping the CABI collections for fungal endophytes: first genome assemblies for Collariella, Neodidymelliopsis, Ascochyta clinopodiicola, Didymella pomorum, Didymosphaeria variabile, Neocosmospora piperis and Neocucurbitaria cava.</title>
        <authorList>
            <person name="Hill R."/>
        </authorList>
    </citation>
    <scope>NUCLEOTIDE SEQUENCE</scope>
    <source>
        <strain evidence="3">IMI 355082</strain>
    </source>
</reference>
<feature type="coiled-coil region" evidence="1">
    <location>
        <begin position="313"/>
        <end position="365"/>
    </location>
</feature>
<keyword evidence="4" id="KW-1185">Reference proteome</keyword>
<dbReference type="EMBL" id="JAPEVB010000008">
    <property type="protein sequence ID" value="KAJ4385264.1"/>
    <property type="molecule type" value="Genomic_DNA"/>
</dbReference>
<protein>
    <submittedName>
        <fullName evidence="3">Uncharacterized protein</fullName>
    </submittedName>
</protein>